<keyword evidence="10" id="KW-1185">Reference proteome</keyword>
<dbReference type="InterPro" id="IPR051973">
    <property type="entry name" value="tRNA_Anticodon_Mtase-Reg"/>
</dbReference>
<accession>A0A8X6HPM8</accession>
<dbReference type="InterPro" id="IPR015943">
    <property type="entry name" value="WD40/YVTN_repeat-like_dom_sf"/>
</dbReference>
<dbReference type="SUPFAM" id="SSF50978">
    <property type="entry name" value="WD40 repeat-like"/>
    <property type="match status" value="3"/>
</dbReference>
<dbReference type="PANTHER" id="PTHR14344">
    <property type="entry name" value="WD REPEAT PROTEIN"/>
    <property type="match status" value="1"/>
</dbReference>
<organism evidence="9 10">
    <name type="scientific">Trichonephila clavata</name>
    <name type="common">Joro spider</name>
    <name type="synonym">Nephila clavata</name>
    <dbReference type="NCBI Taxonomy" id="2740835"/>
    <lineage>
        <taxon>Eukaryota</taxon>
        <taxon>Metazoa</taxon>
        <taxon>Ecdysozoa</taxon>
        <taxon>Arthropoda</taxon>
        <taxon>Chelicerata</taxon>
        <taxon>Arachnida</taxon>
        <taxon>Araneae</taxon>
        <taxon>Araneomorphae</taxon>
        <taxon>Entelegynae</taxon>
        <taxon>Araneoidea</taxon>
        <taxon>Nephilidae</taxon>
        <taxon>Trichonephila</taxon>
    </lineage>
</organism>
<reference evidence="9" key="1">
    <citation type="submission" date="2020-07" db="EMBL/GenBank/DDBJ databases">
        <title>Multicomponent nature underlies the extraordinary mechanical properties of spider dragline silk.</title>
        <authorList>
            <person name="Kono N."/>
            <person name="Nakamura H."/>
            <person name="Mori M."/>
            <person name="Yoshida Y."/>
            <person name="Ohtoshi R."/>
            <person name="Malay A.D."/>
            <person name="Moran D.A.P."/>
            <person name="Tomita M."/>
            <person name="Numata K."/>
            <person name="Arakawa K."/>
        </authorList>
    </citation>
    <scope>NUCLEOTIDE SEQUENCE</scope>
</reference>
<dbReference type="EMBL" id="BMAO01038936">
    <property type="protein sequence ID" value="GFR27871.1"/>
    <property type="molecule type" value="Genomic_DNA"/>
</dbReference>
<dbReference type="Proteomes" id="UP000887116">
    <property type="component" value="Unassembled WGS sequence"/>
</dbReference>
<evidence type="ECO:0000313" key="9">
    <source>
        <dbReference type="EMBL" id="GFR27871.1"/>
    </source>
</evidence>
<dbReference type="InterPro" id="IPR036322">
    <property type="entry name" value="WD40_repeat_dom_sf"/>
</dbReference>
<evidence type="ECO:0000256" key="3">
    <source>
        <dbReference type="ARBA" id="ARBA00022574"/>
    </source>
</evidence>
<proteinExistence type="inferred from homology"/>
<comment type="similarity">
    <text evidence="6">Belongs to the WD repeat WDR6 family.</text>
</comment>
<evidence type="ECO:0000256" key="7">
    <source>
        <dbReference type="ARBA" id="ARBA00040154"/>
    </source>
</evidence>
<keyword evidence="2" id="KW-0963">Cytoplasm</keyword>
<protein>
    <recommendedName>
        <fullName evidence="7">tRNA (34-2'-O)-methyltransferase regulator WDR6</fullName>
    </recommendedName>
</protein>
<comment type="caution">
    <text evidence="9">The sequence shown here is derived from an EMBL/GenBank/DDBJ whole genome shotgun (WGS) entry which is preliminary data.</text>
</comment>
<evidence type="ECO:0000313" key="10">
    <source>
        <dbReference type="Proteomes" id="UP000887116"/>
    </source>
</evidence>
<dbReference type="SMART" id="SM00320">
    <property type="entry name" value="WD40"/>
    <property type="match status" value="9"/>
</dbReference>
<dbReference type="InterPro" id="IPR001680">
    <property type="entry name" value="WD40_rpt"/>
</dbReference>
<comment type="subcellular location">
    <subcellularLocation>
        <location evidence="1">Cytoplasm</location>
    </subcellularLocation>
</comment>
<keyword evidence="3 8" id="KW-0853">WD repeat</keyword>
<sequence>MKLQTGESLACNFQRRNLCTHIKALKALENFLFVAESNQILLFNWKEKSLLQKEIVFQSNSVHGIRIDVSQNKVLFFGGKSIRIYSINFYSDKWLISITEEFNLDDWIHDIQWIAKEPNVENSFAAISAHNCFTIWNLENGKTDVFQSSENCILYSGNIIRKVSNALVVAVGTVFKEIILWSPNSLSESNGRKLPLQNLTGHQGVIFSITYNTSLKLLSSTSDDRSVRLWKVCSDSVLNDDSLEFWQKANIENIHVLFAHESRVWMSAILENCILSIGEDSNLCFWDLNGKLLNKKKCHKNGSIWCLETCMTSKIEDDKNEEIIKYTAFTGGSDGGVYMWDVENAFACGLVSQISLHFRDTLSRLDFPRIIYLLTDHMSGHLMVTTDKGWLSSYSIKLQNWSDIFYDNSFASYCVPSVSFGSVFLGLGNINGELALLSLKDQSDKRKIKKLKIHEGKICSLHWVDKTSDYLLSCGIKGQMIFWKVHYDDMEFEIESIQELFLPKCKHHWWSTAALYIKDEDCIIVGDRSGSISVYSKLSANINSKTENGKINPSMIHQYIHGDNGVTDIQEHQSLIYSAGRDGKIQLYGMYGNNLNLLHTIKVSHDLEWIGKMLFYNEDLLLLGFHTKDFMVWSTQLESSIMAVECGGGHRSWDFYLSEDGVATFAAIKRKDVIFSKENLLHVLNKSILKAGISGQEFCHVCYLFTKNCNPEDSMSVVACGGEDNALRIIGLINKMGQEHKILSLCNLSGHLSSIRAISKFKLVEENSYLVVSVGGRSQMMIWKVTNNTYVQGQQLASYILSDLGKATKHHIKGYKTIQVDPQTRLMDVSICISEKHELSSGKYMISTACSDSYFRIYTFDINTRELSLCYNLYHGEHCILKLSQVLITNYSNKNVIFVTGSTDGNIKFVSHKSCMDINSSSVQNNSLPQFVTLDMQLKNHQSGINALDVKFISDSNWLIGSAGDDNALTLSLLNLVTFSSRDIKCDEIHSGHVYNAHASQITGIKILDENIVVTASIDQRINFWAWKFTEDQLIIDPVLSKISLIPDIAHLDAWQNEITKEWTLLVCGQGLESFTFILKDEAIQNCDLKKDS</sequence>
<dbReference type="Gene3D" id="2.130.10.10">
    <property type="entry name" value="YVTN repeat-like/Quinoprotein amine dehydrogenase"/>
    <property type="match status" value="4"/>
</dbReference>
<dbReference type="GO" id="GO:0030488">
    <property type="term" value="P:tRNA methylation"/>
    <property type="evidence" value="ECO:0007669"/>
    <property type="project" value="TreeGrafter"/>
</dbReference>
<feature type="repeat" description="WD" evidence="8">
    <location>
        <begin position="199"/>
        <end position="240"/>
    </location>
</feature>
<name>A0A8X6HPM8_TRICU</name>
<evidence type="ECO:0000256" key="8">
    <source>
        <dbReference type="PROSITE-ProRule" id="PRU00221"/>
    </source>
</evidence>
<dbReference type="Pfam" id="PF00400">
    <property type="entry name" value="WD40"/>
    <property type="match status" value="2"/>
</dbReference>
<evidence type="ECO:0000256" key="2">
    <source>
        <dbReference type="ARBA" id="ARBA00022490"/>
    </source>
</evidence>
<keyword evidence="4" id="KW-0819">tRNA processing</keyword>
<dbReference type="PANTHER" id="PTHR14344:SF3">
    <property type="entry name" value="WD REPEAT-CONTAINING PROTEIN 6"/>
    <property type="match status" value="1"/>
</dbReference>
<evidence type="ECO:0000256" key="4">
    <source>
        <dbReference type="ARBA" id="ARBA00022694"/>
    </source>
</evidence>
<dbReference type="PROSITE" id="PS50082">
    <property type="entry name" value="WD_REPEATS_2"/>
    <property type="match status" value="1"/>
</dbReference>
<dbReference type="OrthoDB" id="5594999at2759"/>
<dbReference type="GO" id="GO:0005737">
    <property type="term" value="C:cytoplasm"/>
    <property type="evidence" value="ECO:0007669"/>
    <property type="project" value="UniProtKB-SubCell"/>
</dbReference>
<dbReference type="PROSITE" id="PS50294">
    <property type="entry name" value="WD_REPEATS_REGION"/>
    <property type="match status" value="1"/>
</dbReference>
<keyword evidence="5" id="KW-0677">Repeat</keyword>
<evidence type="ECO:0000256" key="6">
    <source>
        <dbReference type="ARBA" id="ARBA00038255"/>
    </source>
</evidence>
<evidence type="ECO:0000256" key="5">
    <source>
        <dbReference type="ARBA" id="ARBA00022737"/>
    </source>
</evidence>
<evidence type="ECO:0000256" key="1">
    <source>
        <dbReference type="ARBA" id="ARBA00004496"/>
    </source>
</evidence>
<dbReference type="AlphaFoldDB" id="A0A8X6HPM8"/>
<gene>
    <name evidence="9" type="primary">Wdr6</name>
    <name evidence="9" type="ORF">TNCT_525891</name>
</gene>